<keyword evidence="6" id="KW-1185">Reference proteome</keyword>
<dbReference type="Pfam" id="PF08518">
    <property type="entry name" value="GIT_SHD"/>
    <property type="match status" value="2"/>
</dbReference>
<dbReference type="PROSITE" id="PS50297">
    <property type="entry name" value="ANK_REP_REGION"/>
    <property type="match status" value="1"/>
</dbReference>
<feature type="coiled-coil region" evidence="2">
    <location>
        <begin position="347"/>
        <end position="388"/>
    </location>
</feature>
<comment type="caution">
    <text evidence="5">The sequence shown here is derived from an EMBL/GenBank/DDBJ whole genome shotgun (WGS) entry which is preliminary data.</text>
</comment>
<dbReference type="PROSITE" id="PS50088">
    <property type="entry name" value="ANK_REPEAT"/>
    <property type="match status" value="1"/>
</dbReference>
<feature type="region of interest" description="Disordered" evidence="3">
    <location>
        <begin position="396"/>
        <end position="460"/>
    </location>
</feature>
<feature type="region of interest" description="Disordered" evidence="3">
    <location>
        <begin position="290"/>
        <end position="331"/>
    </location>
</feature>
<feature type="domain" description="GIT Spa2 homology (SHD)" evidence="4">
    <location>
        <begin position="169"/>
        <end position="199"/>
    </location>
</feature>
<keyword evidence="2" id="KW-0175">Coiled coil</keyword>
<name>A0ABQ9V0D2_SAGOE</name>
<reference evidence="5 6" key="1">
    <citation type="submission" date="2023-05" db="EMBL/GenBank/DDBJ databases">
        <title>B98-5 Cell Line De Novo Hybrid Assembly: An Optical Mapping Approach.</title>
        <authorList>
            <person name="Kananen K."/>
            <person name="Auerbach J.A."/>
            <person name="Kautto E."/>
            <person name="Blachly J.S."/>
        </authorList>
    </citation>
    <scope>NUCLEOTIDE SEQUENCE [LARGE SCALE GENOMIC DNA]</scope>
    <source>
        <strain evidence="5">B95-8</strain>
        <tissue evidence="5">Cell line</tissue>
    </source>
</reference>
<dbReference type="SMART" id="SM00555">
    <property type="entry name" value="GIT"/>
    <property type="match status" value="2"/>
</dbReference>
<dbReference type="Pfam" id="PF13857">
    <property type="entry name" value="Ank_5"/>
    <property type="match status" value="1"/>
</dbReference>
<evidence type="ECO:0000313" key="5">
    <source>
        <dbReference type="EMBL" id="KAK2102576.1"/>
    </source>
</evidence>
<dbReference type="InterPro" id="IPR002110">
    <property type="entry name" value="Ankyrin_rpt"/>
</dbReference>
<dbReference type="InterPro" id="IPR036770">
    <property type="entry name" value="Ankyrin_rpt-contain_sf"/>
</dbReference>
<dbReference type="InterPro" id="IPR032352">
    <property type="entry name" value="GIT1/2_CC"/>
</dbReference>
<organism evidence="5 6">
    <name type="scientific">Saguinus oedipus</name>
    <name type="common">Cotton-top tamarin</name>
    <name type="synonym">Oedipomidas oedipus</name>
    <dbReference type="NCBI Taxonomy" id="9490"/>
    <lineage>
        <taxon>Eukaryota</taxon>
        <taxon>Metazoa</taxon>
        <taxon>Chordata</taxon>
        <taxon>Craniata</taxon>
        <taxon>Vertebrata</taxon>
        <taxon>Euteleostomi</taxon>
        <taxon>Mammalia</taxon>
        <taxon>Eutheria</taxon>
        <taxon>Euarchontoglires</taxon>
        <taxon>Primates</taxon>
        <taxon>Haplorrhini</taxon>
        <taxon>Platyrrhini</taxon>
        <taxon>Cebidae</taxon>
        <taxon>Callitrichinae</taxon>
        <taxon>Saguinus</taxon>
    </lineage>
</organism>
<dbReference type="SUPFAM" id="SSF48403">
    <property type="entry name" value="Ankyrin repeat"/>
    <property type="match status" value="1"/>
</dbReference>
<feature type="compositionally biased region" description="Acidic residues" evidence="3">
    <location>
        <begin position="295"/>
        <end position="313"/>
    </location>
</feature>
<evidence type="ECO:0000313" key="6">
    <source>
        <dbReference type="Proteomes" id="UP001266305"/>
    </source>
</evidence>
<dbReference type="Pfam" id="PF16559">
    <property type="entry name" value="GIT_CC"/>
    <property type="match status" value="1"/>
</dbReference>
<evidence type="ECO:0000256" key="1">
    <source>
        <dbReference type="PROSITE-ProRule" id="PRU00023"/>
    </source>
</evidence>
<dbReference type="InterPro" id="IPR013724">
    <property type="entry name" value="GIT_SHD"/>
</dbReference>
<dbReference type="Gene3D" id="1.25.40.20">
    <property type="entry name" value="Ankyrin repeat-containing domain"/>
    <property type="match status" value="1"/>
</dbReference>
<feature type="domain" description="GIT Spa2 homology (SHD)" evidence="4">
    <location>
        <begin position="240"/>
        <end position="270"/>
    </location>
</feature>
<feature type="compositionally biased region" description="Polar residues" evidence="3">
    <location>
        <begin position="396"/>
        <end position="409"/>
    </location>
</feature>
<evidence type="ECO:0000256" key="2">
    <source>
        <dbReference type="SAM" id="Coils"/>
    </source>
</evidence>
<accession>A0ABQ9V0D2</accession>
<dbReference type="EMBL" id="JASSZA010000009">
    <property type="protein sequence ID" value="KAK2102576.1"/>
    <property type="molecule type" value="Genomic_DNA"/>
</dbReference>
<proteinExistence type="predicted"/>
<sequence>MSGRRKANPQDKVHPNKAEFIRAKYQMLAFVHRLPCRDDDSVTAKDLSKEKGNTPLHVASKAGQILQAELLAVYGADPGTQDSSGKTPVDYARQGGHHELAERLVEIQYELTDRLAFYLCGRKPDHKNGQHFIIPQMADRVHKPGFIYLLISFVYFPSSLDLSELAKAAKKKLQSLSNHLFEELAMDVYDEVDRRETDAVWLATQNHSALVTETTVVPFLPVNPEYSSTRNQASGLVWKGRQKLARFNAHEFATLVIDILSDAKRRQQGSSLSGSKENVELILKTMSNQHSIESQDNDQPDYDSVASDEDTDLETTASKANRQKSLDSDLSDGPVTVQEFMEVKNALVASEAKIQQLMKVNNNLSDELRIMQKKLQTLQSENSNLRKQATTNIYQVQTGSEYTDTSNHSSLKRRPSARGSRPMSMYETGSGQKPYLPMGEASRPEESRTRLQPFPTHVSNTTGASAVHSVRLDYFVPSSEPVGPHTSALPNWAKKVTIVFAVLTCRQMLAMFPQAHRARG</sequence>
<dbReference type="InterPro" id="IPR047161">
    <property type="entry name" value="GIT-like"/>
</dbReference>
<dbReference type="PANTHER" id="PTHR46097:SF4">
    <property type="entry name" value="ARF GTPASE-ACTIVATING PROTEIN GIT2"/>
    <property type="match status" value="1"/>
</dbReference>
<gene>
    <name evidence="5" type="primary">GIT2_2</name>
    <name evidence="5" type="ORF">P7K49_020243</name>
</gene>
<protein>
    <submittedName>
        <fullName evidence="5">Glycerophosphoinositol permease</fullName>
    </submittedName>
</protein>
<keyword evidence="1" id="KW-0040">ANK repeat</keyword>
<evidence type="ECO:0000259" key="4">
    <source>
        <dbReference type="SMART" id="SM00555"/>
    </source>
</evidence>
<dbReference type="PANTHER" id="PTHR46097">
    <property type="entry name" value="G PROTEIN-COUPLED RECEPTOR KINASE INTERACTING ARFGAP"/>
    <property type="match status" value="1"/>
</dbReference>
<dbReference type="SMART" id="SM00248">
    <property type="entry name" value="ANK"/>
    <property type="match status" value="2"/>
</dbReference>
<feature type="repeat" description="ANK" evidence="1">
    <location>
        <begin position="51"/>
        <end position="83"/>
    </location>
</feature>
<dbReference type="Gene3D" id="1.20.5.170">
    <property type="match status" value="1"/>
</dbReference>
<evidence type="ECO:0000256" key="3">
    <source>
        <dbReference type="SAM" id="MobiDB-lite"/>
    </source>
</evidence>
<dbReference type="Proteomes" id="UP001266305">
    <property type="component" value="Unassembled WGS sequence"/>
</dbReference>